<evidence type="ECO:0000313" key="3">
    <source>
        <dbReference type="Proteomes" id="UP000514713"/>
    </source>
</evidence>
<name>A0A7D7R3A0_9NOSO</name>
<dbReference type="SUPFAM" id="SSF82199">
    <property type="entry name" value="SET domain"/>
    <property type="match status" value="1"/>
</dbReference>
<reference evidence="3" key="1">
    <citation type="submission" date="2020-06" db="EMBL/GenBank/DDBJ databases">
        <title>Nostoc edaphicum CCNP1411 genome.</title>
        <authorList>
            <person name="Fidor A."/>
            <person name="Grabski M."/>
            <person name="Gawor J."/>
            <person name="Gromadka R."/>
            <person name="Wegrzyn G."/>
            <person name="Mazur-Marzec H."/>
        </authorList>
    </citation>
    <scope>NUCLEOTIDE SEQUENCE [LARGE SCALE GENOMIC DNA]</scope>
    <source>
        <strain evidence="3">CCNP1411</strain>
    </source>
</reference>
<dbReference type="KEGG" id="ned:HUN01_13965"/>
<dbReference type="Gene3D" id="2.170.270.10">
    <property type="entry name" value="SET domain"/>
    <property type="match status" value="1"/>
</dbReference>
<evidence type="ECO:0000313" key="2">
    <source>
        <dbReference type="EMBL" id="QMS88646.1"/>
    </source>
</evidence>
<dbReference type="EMBL" id="CP054698">
    <property type="protein sequence ID" value="QMS88646.1"/>
    <property type="molecule type" value="Genomic_DNA"/>
</dbReference>
<keyword evidence="2" id="KW-0489">Methyltransferase</keyword>
<dbReference type="PANTHER" id="PTHR12350:SF19">
    <property type="entry name" value="SET DOMAIN-CONTAINING PROTEIN"/>
    <property type="match status" value="1"/>
</dbReference>
<organism evidence="2 3">
    <name type="scientific">Nostoc edaphicum CCNP1411</name>
    <dbReference type="NCBI Taxonomy" id="1472755"/>
    <lineage>
        <taxon>Bacteria</taxon>
        <taxon>Bacillati</taxon>
        <taxon>Cyanobacteriota</taxon>
        <taxon>Cyanophyceae</taxon>
        <taxon>Nostocales</taxon>
        <taxon>Nostocaceae</taxon>
        <taxon>Nostoc</taxon>
    </lineage>
</organism>
<dbReference type="PROSITE" id="PS50280">
    <property type="entry name" value="SET"/>
    <property type="match status" value="1"/>
</dbReference>
<protein>
    <submittedName>
        <fullName evidence="2">SET domain-containing protein-lysine N-methyltransferase</fullName>
    </submittedName>
</protein>
<dbReference type="Proteomes" id="UP000514713">
    <property type="component" value="Chromosome"/>
</dbReference>
<dbReference type="AlphaFoldDB" id="A0A7D7R3A0"/>
<dbReference type="InterPro" id="IPR046341">
    <property type="entry name" value="SET_dom_sf"/>
</dbReference>
<dbReference type="GO" id="GO:0008168">
    <property type="term" value="F:methyltransferase activity"/>
    <property type="evidence" value="ECO:0007669"/>
    <property type="project" value="UniProtKB-KW"/>
</dbReference>
<dbReference type="Pfam" id="PF00856">
    <property type="entry name" value="SET"/>
    <property type="match status" value="1"/>
</dbReference>
<dbReference type="InterPro" id="IPR001214">
    <property type="entry name" value="SET_dom"/>
</dbReference>
<dbReference type="InterPro" id="IPR053201">
    <property type="entry name" value="Flavunoidine_N-MTase"/>
</dbReference>
<dbReference type="RefSeq" id="WP_181931780.1">
    <property type="nucleotide sequence ID" value="NZ_CP054698.1"/>
</dbReference>
<feature type="domain" description="SET" evidence="1">
    <location>
        <begin position="10"/>
        <end position="110"/>
    </location>
</feature>
<keyword evidence="2" id="KW-0808">Transferase</keyword>
<keyword evidence="3" id="KW-1185">Reference proteome</keyword>
<dbReference type="GO" id="GO:0032259">
    <property type="term" value="P:methylation"/>
    <property type="evidence" value="ECO:0007669"/>
    <property type="project" value="UniProtKB-KW"/>
</dbReference>
<sequence>MSTIEVISASKLNSRITIQQTGKGRGVFARQKFFQGETVVVGISIEEVPERTIYSFQMDFNLYVNLDEPAVVINHSCDPNTGVRNNQFGGYDFVALGDIEIGEEITWDYETTEYESIAVRRCLCGSLSCRGKTLGFKFREQMLRDTYGEYIADYLKTKSK</sequence>
<accession>A0A7D7R3A0</accession>
<evidence type="ECO:0000259" key="1">
    <source>
        <dbReference type="PROSITE" id="PS50280"/>
    </source>
</evidence>
<dbReference type="PANTHER" id="PTHR12350">
    <property type="entry name" value="HISTONE-LYSINE N-METHYLTRANSFERASE-RELATED"/>
    <property type="match status" value="1"/>
</dbReference>
<dbReference type="SMART" id="SM00317">
    <property type="entry name" value="SET"/>
    <property type="match status" value="1"/>
</dbReference>
<proteinExistence type="predicted"/>
<gene>
    <name evidence="2" type="ORF">HUN01_13965</name>
</gene>